<evidence type="ECO:0000259" key="2">
    <source>
        <dbReference type="Pfam" id="PF00462"/>
    </source>
</evidence>
<dbReference type="GO" id="GO:0015038">
    <property type="term" value="F:glutathione disulfide oxidoreductase activity"/>
    <property type="evidence" value="ECO:0007669"/>
    <property type="project" value="TreeGrafter"/>
</dbReference>
<dbReference type="AlphaFoldDB" id="A0A6A4PT35"/>
<evidence type="ECO:0000256" key="1">
    <source>
        <dbReference type="SAM" id="SignalP"/>
    </source>
</evidence>
<reference evidence="4" key="1">
    <citation type="journal article" date="2020" name="Nat. Commun.">
        <title>Genome sequence of the cluster root forming white lupin.</title>
        <authorList>
            <person name="Hufnagel B."/>
            <person name="Marques A."/>
            <person name="Soriano A."/>
            <person name="Marques L."/>
            <person name="Divol F."/>
            <person name="Doumas P."/>
            <person name="Sallet E."/>
            <person name="Mancinotti D."/>
            <person name="Carrere S."/>
            <person name="Marande W."/>
            <person name="Arribat S."/>
            <person name="Keller J."/>
            <person name="Huneau C."/>
            <person name="Blein T."/>
            <person name="Aime D."/>
            <person name="Laguerre M."/>
            <person name="Taylor J."/>
            <person name="Schubert V."/>
            <person name="Nelson M."/>
            <person name="Geu-Flores F."/>
            <person name="Crespi M."/>
            <person name="Gallardo-Guerrero K."/>
            <person name="Delaux P.-M."/>
            <person name="Salse J."/>
            <person name="Berges H."/>
            <person name="Guyot R."/>
            <person name="Gouzy J."/>
            <person name="Peret B."/>
        </authorList>
    </citation>
    <scope>NUCLEOTIDE SEQUENCE [LARGE SCALE GENOMIC DNA]</scope>
    <source>
        <strain evidence="4">cv. Amiga</strain>
    </source>
</reference>
<dbReference type="Gene3D" id="3.40.30.10">
    <property type="entry name" value="Glutaredoxin"/>
    <property type="match status" value="1"/>
</dbReference>
<comment type="caution">
    <text evidence="3">The sequence shown here is derived from an EMBL/GenBank/DDBJ whole genome shotgun (WGS) entry which is preliminary data.</text>
</comment>
<dbReference type="GO" id="GO:0005737">
    <property type="term" value="C:cytoplasm"/>
    <property type="evidence" value="ECO:0007669"/>
    <property type="project" value="TreeGrafter"/>
</dbReference>
<feature type="chain" id="PRO_5025402035" evidence="1">
    <location>
        <begin position="28"/>
        <end position="86"/>
    </location>
</feature>
<dbReference type="SUPFAM" id="SSF52833">
    <property type="entry name" value="Thioredoxin-like"/>
    <property type="match status" value="1"/>
</dbReference>
<dbReference type="EMBL" id="WOCE01000011">
    <property type="protein sequence ID" value="KAE9604708.1"/>
    <property type="molecule type" value="Genomic_DNA"/>
</dbReference>
<evidence type="ECO:0000313" key="3">
    <source>
        <dbReference type="EMBL" id="KAE9604708.1"/>
    </source>
</evidence>
<organism evidence="3 4">
    <name type="scientific">Lupinus albus</name>
    <name type="common">White lupine</name>
    <name type="synonym">Lupinus termis</name>
    <dbReference type="NCBI Taxonomy" id="3870"/>
    <lineage>
        <taxon>Eukaryota</taxon>
        <taxon>Viridiplantae</taxon>
        <taxon>Streptophyta</taxon>
        <taxon>Embryophyta</taxon>
        <taxon>Tracheophyta</taxon>
        <taxon>Spermatophyta</taxon>
        <taxon>Magnoliopsida</taxon>
        <taxon>eudicotyledons</taxon>
        <taxon>Gunneridae</taxon>
        <taxon>Pentapetalae</taxon>
        <taxon>rosids</taxon>
        <taxon>fabids</taxon>
        <taxon>Fabales</taxon>
        <taxon>Fabaceae</taxon>
        <taxon>Papilionoideae</taxon>
        <taxon>50 kb inversion clade</taxon>
        <taxon>genistoids sensu lato</taxon>
        <taxon>core genistoids</taxon>
        <taxon>Genisteae</taxon>
        <taxon>Lupinus</taxon>
    </lineage>
</organism>
<protein>
    <submittedName>
        <fullName evidence="3">Putative thioredoxin-like protein</fullName>
    </submittedName>
</protein>
<dbReference type="PROSITE" id="PS51354">
    <property type="entry name" value="GLUTAREDOXIN_2"/>
    <property type="match status" value="1"/>
</dbReference>
<dbReference type="Pfam" id="PF00462">
    <property type="entry name" value="Glutaredoxin"/>
    <property type="match status" value="1"/>
</dbReference>
<keyword evidence="1" id="KW-0732">Signal</keyword>
<sequence>MGVSTRMMVTTMAMIALSTCFLHFVQASTSSSVGEFIDKTISSHKIVIFSKSYCPYCKRVKAAFKELNQLHGWHRNWYLIKTIIGE</sequence>
<dbReference type="PANTHER" id="PTHR45694">
    <property type="entry name" value="GLUTAREDOXIN 2"/>
    <property type="match status" value="1"/>
</dbReference>
<dbReference type="PANTHER" id="PTHR45694:SF5">
    <property type="entry name" value="GLUTAREDOXIN 2"/>
    <property type="match status" value="1"/>
</dbReference>
<gene>
    <name evidence="3" type="ORF">Lalb_Chr11g0074641</name>
</gene>
<feature type="signal peptide" evidence="1">
    <location>
        <begin position="1"/>
        <end position="27"/>
    </location>
</feature>
<name>A0A6A4PT35_LUPAL</name>
<dbReference type="InterPro" id="IPR002109">
    <property type="entry name" value="Glutaredoxin"/>
</dbReference>
<feature type="domain" description="Glutaredoxin" evidence="2">
    <location>
        <begin position="46"/>
        <end position="68"/>
    </location>
</feature>
<accession>A0A6A4PT35</accession>
<dbReference type="Proteomes" id="UP000447434">
    <property type="component" value="Chromosome 11"/>
</dbReference>
<keyword evidence="4" id="KW-1185">Reference proteome</keyword>
<dbReference type="InterPro" id="IPR036249">
    <property type="entry name" value="Thioredoxin-like_sf"/>
</dbReference>
<dbReference type="GO" id="GO:0034599">
    <property type="term" value="P:cellular response to oxidative stress"/>
    <property type="evidence" value="ECO:0007669"/>
    <property type="project" value="TreeGrafter"/>
</dbReference>
<proteinExistence type="predicted"/>
<evidence type="ECO:0000313" key="4">
    <source>
        <dbReference type="Proteomes" id="UP000447434"/>
    </source>
</evidence>
<dbReference type="OrthoDB" id="418495at2759"/>